<dbReference type="RefSeq" id="WP_005189938.1">
    <property type="nucleotide sequence ID" value="NZ_BAED01000056.1"/>
</dbReference>
<keyword evidence="3" id="KW-0328">Glycosyltransferase</keyword>
<evidence type="ECO:0000313" key="7">
    <source>
        <dbReference type="Proteomes" id="UP000006023"/>
    </source>
</evidence>
<dbReference type="Gene3D" id="3.90.550.10">
    <property type="entry name" value="Spore Coat Polysaccharide Biosynthesis Protein SpsA, Chain A"/>
    <property type="match status" value="1"/>
</dbReference>
<evidence type="ECO:0000259" key="5">
    <source>
        <dbReference type="Pfam" id="PF00535"/>
    </source>
</evidence>
<feature type="domain" description="Glycosyltransferase 2-like" evidence="5">
    <location>
        <begin position="12"/>
        <end position="114"/>
    </location>
</feature>
<dbReference type="Proteomes" id="UP000006023">
    <property type="component" value="Unassembled WGS sequence"/>
</dbReference>
<protein>
    <submittedName>
        <fullName evidence="6">Putative glycosyltransferase</fullName>
    </submittedName>
</protein>
<dbReference type="STRING" id="1075090.GOAMR_56_00350"/>
<evidence type="ECO:0000256" key="3">
    <source>
        <dbReference type="ARBA" id="ARBA00022676"/>
    </source>
</evidence>
<accession>G7GSM9</accession>
<dbReference type="GO" id="GO:0016757">
    <property type="term" value="F:glycosyltransferase activity"/>
    <property type="evidence" value="ECO:0007669"/>
    <property type="project" value="UniProtKB-KW"/>
</dbReference>
<comment type="caution">
    <text evidence="6">The sequence shown here is derived from an EMBL/GenBank/DDBJ whole genome shotgun (WGS) entry which is preliminary data.</text>
</comment>
<dbReference type="PANTHER" id="PTHR43179:SF12">
    <property type="entry name" value="GALACTOFURANOSYLTRANSFERASE GLFT2"/>
    <property type="match status" value="1"/>
</dbReference>
<name>G7GSM9_9ACTN</name>
<comment type="similarity">
    <text evidence="2">Belongs to the glycosyltransferase 2 family.</text>
</comment>
<dbReference type="EMBL" id="BAED01000056">
    <property type="protein sequence ID" value="GAB06604.1"/>
    <property type="molecule type" value="Genomic_DNA"/>
</dbReference>
<dbReference type="eggNOG" id="COG1216">
    <property type="taxonomic scope" value="Bacteria"/>
</dbReference>
<comment type="pathway">
    <text evidence="1">Cell wall biogenesis; cell wall polysaccharide biosynthesis.</text>
</comment>
<gene>
    <name evidence="6" type="ORF">GOAMR_56_00350</name>
</gene>
<organism evidence="6 7">
    <name type="scientific">Gordonia amarae NBRC 15530</name>
    <dbReference type="NCBI Taxonomy" id="1075090"/>
    <lineage>
        <taxon>Bacteria</taxon>
        <taxon>Bacillati</taxon>
        <taxon>Actinomycetota</taxon>
        <taxon>Actinomycetes</taxon>
        <taxon>Mycobacteriales</taxon>
        <taxon>Gordoniaceae</taxon>
        <taxon>Gordonia</taxon>
    </lineage>
</organism>
<dbReference type="Pfam" id="PF00535">
    <property type="entry name" value="Glycos_transf_2"/>
    <property type="match status" value="1"/>
</dbReference>
<keyword evidence="4 6" id="KW-0808">Transferase</keyword>
<dbReference type="InterPro" id="IPR001173">
    <property type="entry name" value="Glyco_trans_2-like"/>
</dbReference>
<evidence type="ECO:0000256" key="2">
    <source>
        <dbReference type="ARBA" id="ARBA00006739"/>
    </source>
</evidence>
<dbReference type="PANTHER" id="PTHR43179">
    <property type="entry name" value="RHAMNOSYLTRANSFERASE WBBL"/>
    <property type="match status" value="1"/>
</dbReference>
<reference evidence="6 7" key="1">
    <citation type="submission" date="2011-11" db="EMBL/GenBank/DDBJ databases">
        <title>Whole genome shotgun sequence of Gordonia amarae NBRC 15530.</title>
        <authorList>
            <person name="Takarada H."/>
            <person name="Hosoyama A."/>
            <person name="Tsuchikane K."/>
            <person name="Katsumata H."/>
            <person name="Yamazaki S."/>
            <person name="Fujita N."/>
        </authorList>
    </citation>
    <scope>NUCLEOTIDE SEQUENCE [LARGE SCALE GENOMIC DNA]</scope>
    <source>
        <strain evidence="6 7">NBRC 15530</strain>
    </source>
</reference>
<keyword evidence="7" id="KW-1185">Reference proteome</keyword>
<proteinExistence type="inferred from homology"/>
<evidence type="ECO:0000313" key="6">
    <source>
        <dbReference type="EMBL" id="GAB06604.1"/>
    </source>
</evidence>
<dbReference type="InterPro" id="IPR029044">
    <property type="entry name" value="Nucleotide-diphossugar_trans"/>
</dbReference>
<dbReference type="SUPFAM" id="SSF53448">
    <property type="entry name" value="Nucleotide-diphospho-sugar transferases"/>
    <property type="match status" value="1"/>
</dbReference>
<dbReference type="AlphaFoldDB" id="G7GSM9"/>
<sequence length="324" mass="35058">MTGPVVAVVAAFEPDGELLEVVERALAQCDSAIVVDDGSPSRSAAAERGVREVLDACAVAGATVIEQPRNQGIACALNTGIREARRLGGRYVLTLDQDTHIESGYVTKALNHLTLAGSVGVEAAMVSPSLINDDVAPFWFADKGLTLAFEPIQSGLLIPCTVFDTIGLFEEDLFIDCVETEFYLRARAHGMSALVVPGTRIRHRLGRTASWEPPWPLRPILLRGRGSGATIEFTEHPPSRNYYISRNRLVLYRRYARAEPLWCVVSIAKDTLIRGRAMLIGTQRPARIRLSVAGVRAALAGDTGKIPDGLVRRRGHPRSVGGSA</sequence>
<evidence type="ECO:0000256" key="1">
    <source>
        <dbReference type="ARBA" id="ARBA00004776"/>
    </source>
</evidence>
<evidence type="ECO:0000256" key="4">
    <source>
        <dbReference type="ARBA" id="ARBA00022679"/>
    </source>
</evidence>